<dbReference type="InterPro" id="IPR001381">
    <property type="entry name" value="DHquinase_I"/>
</dbReference>
<dbReference type="Pfam" id="PF01487">
    <property type="entry name" value="DHquinase_I"/>
    <property type="match status" value="1"/>
</dbReference>
<evidence type="ECO:0000259" key="3">
    <source>
        <dbReference type="Pfam" id="PF01488"/>
    </source>
</evidence>
<dbReference type="EMBL" id="JAFFHB010000007">
    <property type="protein sequence ID" value="KAK4664396.1"/>
    <property type="molecule type" value="Genomic_DNA"/>
</dbReference>
<evidence type="ECO:0000256" key="1">
    <source>
        <dbReference type="ARBA" id="ARBA00006477"/>
    </source>
</evidence>
<dbReference type="RefSeq" id="XP_062764362.1">
    <property type="nucleotide sequence ID" value="XM_062913103.1"/>
</dbReference>
<dbReference type="InterPro" id="IPR036291">
    <property type="entry name" value="NAD(P)-bd_dom_sf"/>
</dbReference>
<evidence type="ECO:0000313" key="6">
    <source>
        <dbReference type="EMBL" id="KAK4664396.1"/>
    </source>
</evidence>
<dbReference type="GeneID" id="87933446"/>
<proteinExistence type="inferred from homology"/>
<accession>A0ABR0H8M2</accession>
<comment type="similarity">
    <text evidence="1">In the 2nd section; belongs to the type-I 3-dehydroquinase family.</text>
</comment>
<feature type="domain" description="SDH C-terminal" evidence="5">
    <location>
        <begin position="853"/>
        <end position="882"/>
    </location>
</feature>
<dbReference type="Pfam" id="PF08501">
    <property type="entry name" value="Shikimate_dh_N"/>
    <property type="match status" value="1"/>
</dbReference>
<dbReference type="Pfam" id="PF01202">
    <property type="entry name" value="SKI"/>
    <property type="match status" value="1"/>
</dbReference>
<dbReference type="Gene3D" id="3.40.50.300">
    <property type="entry name" value="P-loop containing nucleotide triphosphate hydrolases"/>
    <property type="match status" value="1"/>
</dbReference>
<dbReference type="InterPro" id="IPR046346">
    <property type="entry name" value="Aminoacid_DH-like_N_sf"/>
</dbReference>
<dbReference type="SUPFAM" id="SSF52540">
    <property type="entry name" value="P-loop containing nucleoside triphosphate hydrolases"/>
    <property type="match status" value="1"/>
</dbReference>
<dbReference type="PANTHER" id="PTHR21090">
    <property type="entry name" value="AROM/DEHYDROQUINATE SYNTHASE"/>
    <property type="match status" value="1"/>
</dbReference>
<dbReference type="Gene3D" id="3.40.50.720">
    <property type="entry name" value="NAD(P)-binding Rossmann-like Domain"/>
    <property type="match status" value="1"/>
</dbReference>
<dbReference type="SUPFAM" id="SSF51735">
    <property type="entry name" value="NAD(P)-binding Rossmann-fold domains"/>
    <property type="match status" value="1"/>
</dbReference>
<gene>
    <name evidence="6" type="primary">QA1S</name>
    <name evidence="6" type="ORF">QC763_505090</name>
</gene>
<organism evidence="6 7">
    <name type="scientific">Podospora pseudopauciseta</name>
    <dbReference type="NCBI Taxonomy" id="2093780"/>
    <lineage>
        <taxon>Eukaryota</taxon>
        <taxon>Fungi</taxon>
        <taxon>Dikarya</taxon>
        <taxon>Ascomycota</taxon>
        <taxon>Pezizomycotina</taxon>
        <taxon>Sordariomycetes</taxon>
        <taxon>Sordariomycetidae</taxon>
        <taxon>Sordariales</taxon>
        <taxon>Podosporaceae</taxon>
        <taxon>Podospora</taxon>
    </lineage>
</organism>
<dbReference type="Pfam" id="PF01488">
    <property type="entry name" value="Shikimate_DH"/>
    <property type="match status" value="1"/>
</dbReference>
<evidence type="ECO:0000313" key="7">
    <source>
        <dbReference type="Proteomes" id="UP001326199"/>
    </source>
</evidence>
<feature type="domain" description="Quinate/shikimate 5-dehydrogenase/glutamyl-tRNA reductase" evidence="3">
    <location>
        <begin position="707"/>
        <end position="750"/>
    </location>
</feature>
<dbReference type="Pfam" id="PF18317">
    <property type="entry name" value="SDH_C"/>
    <property type="match status" value="1"/>
</dbReference>
<dbReference type="CDD" id="cd00502">
    <property type="entry name" value="DHQase_I"/>
    <property type="match status" value="1"/>
</dbReference>
<evidence type="ECO:0000259" key="4">
    <source>
        <dbReference type="Pfam" id="PF08501"/>
    </source>
</evidence>
<dbReference type="InterPro" id="IPR006151">
    <property type="entry name" value="Shikm_DH/Glu-tRNA_Rdtase"/>
</dbReference>
<dbReference type="InterPro" id="IPR027417">
    <property type="entry name" value="P-loop_NTPase"/>
</dbReference>
<dbReference type="Proteomes" id="UP001326199">
    <property type="component" value="Unassembled WGS sequence"/>
</dbReference>
<dbReference type="InterPro" id="IPR031322">
    <property type="entry name" value="Shikimate/glucono_kinase"/>
</dbReference>
<evidence type="ECO:0000259" key="5">
    <source>
        <dbReference type="Pfam" id="PF18317"/>
    </source>
</evidence>
<sequence length="911" mass="100912">MKQHRPSVSRLTMSSTTVAGMKRSYAAMVSTCESDSSESRPLSRGWSSDSQNMAYAPGPGALFQVVGDPIPRVVPRSATHSPLEHEIVQTARPYDPDASIIIVGIRGSGKSTLAVMASTAMNRKVVELEHVFHEKTGLSSPAYKRKHGATDCQRRQASILQHVFDKHRRNTIVVSSWMDRSVQAILEDLGRTNPVIYVLRDSEAIRTHLKVNDARKFCEILDASSAFFRRCTRFEFFNASEEQSTAKETMGGSSDEIAAPYLTLKRAERHFLKFLSLILPRGTIPFIESAFPLACIPAEERRFTYAISLPLSSLIKDNLDVQDLETGADAIEIVLDDLVTDFAAHLRQLGQLPPDRAREISRVVAQVRRDTVIPIFLHVAFPEAALSDETWRSMYSSYVSHALRLAPEYMTVDLRLDSVTLAGILNIKGSCKIVGNVQLSDPHPPSWNDSSWQSYYQKAQNYGCDMVRFTKTAASIDDNFDIHRVHAMVESAPGSRLPLIAYNTGVLGKHSACFNRILSSVKPEGMSKDPGGVDSHSLAIRPFLTAKQATEALYSAFLYDHMRLYVFGANVDYSLSPAMHNAALNACGIPHHYEPHSTSNISSLEKLVSDPHFAGASVGLPFKVEIISLTHSLSRHARAIGAVNTLIPVRHLNPDGSIGDDVALFNDRNRAGPVKALYGENTDWVGIRACIRRGLSPANAVRSTSSGLVIGAGGMARAAVYAMLQLGVKQIAILNRTVANAEKLVSHFERLLARNDLPWLSTGSRTHEGSRFHILRSRDDTWPESFRHPTMIVSCIPTHSIGDHPAPDFTVPASWLQSSTGGVVVELAYKTLITPLLEQVRREAHRGWVTMDGLDLLPEQGFAQFELFTGRRAPRRLMRREVFRSYPDDQGRLNFARLLQPRLDNITAQEP</sequence>
<comment type="similarity">
    <text evidence="2">In the N-terminal section; belongs to the shikimate kinase family.</text>
</comment>
<protein>
    <submittedName>
        <fullName evidence="6">Quinate repressor protein</fullName>
    </submittedName>
</protein>
<feature type="domain" description="Shikimate dehydrogenase substrate binding N-terminal" evidence="4">
    <location>
        <begin position="566"/>
        <end position="646"/>
    </location>
</feature>
<dbReference type="PANTHER" id="PTHR21090:SF27">
    <property type="entry name" value="QUINATE REPRESSOR PROTEIN"/>
    <property type="match status" value="1"/>
</dbReference>
<dbReference type="Gene3D" id="3.20.20.70">
    <property type="entry name" value="Aldolase class I"/>
    <property type="match status" value="1"/>
</dbReference>
<name>A0ABR0H8M2_9PEZI</name>
<dbReference type="SUPFAM" id="SSF53223">
    <property type="entry name" value="Aminoacid dehydrogenase-like, N-terminal domain"/>
    <property type="match status" value="1"/>
</dbReference>
<evidence type="ECO:0000256" key="2">
    <source>
        <dbReference type="ARBA" id="ARBA00009349"/>
    </source>
</evidence>
<reference evidence="6 7" key="1">
    <citation type="journal article" date="2023" name="bioRxiv">
        <title>High-quality genome assemblies of four members of thePodospora anserinaspecies complex.</title>
        <authorList>
            <person name="Ament-Velasquez S.L."/>
            <person name="Vogan A.A."/>
            <person name="Wallerman O."/>
            <person name="Hartmann F."/>
            <person name="Gautier V."/>
            <person name="Silar P."/>
            <person name="Giraud T."/>
            <person name="Johannesson H."/>
        </authorList>
    </citation>
    <scope>NUCLEOTIDE SEQUENCE [LARGE SCALE GENOMIC DNA]</scope>
    <source>
        <strain evidence="6 7">CBS 411.78</strain>
    </source>
</reference>
<comment type="caution">
    <text evidence="6">The sequence shown here is derived from an EMBL/GenBank/DDBJ whole genome shotgun (WGS) entry which is preliminary data.</text>
</comment>
<keyword evidence="7" id="KW-1185">Reference proteome</keyword>
<dbReference type="InterPro" id="IPR013785">
    <property type="entry name" value="Aldolase_TIM"/>
</dbReference>
<dbReference type="InterPro" id="IPR041121">
    <property type="entry name" value="SDH_C"/>
</dbReference>
<dbReference type="SUPFAM" id="SSF51569">
    <property type="entry name" value="Aldolase"/>
    <property type="match status" value="1"/>
</dbReference>
<dbReference type="Gene3D" id="3.40.50.10860">
    <property type="entry name" value="Leucine Dehydrogenase, chain A, domain 1"/>
    <property type="match status" value="1"/>
</dbReference>
<dbReference type="InterPro" id="IPR013708">
    <property type="entry name" value="Shikimate_DH-bd_N"/>
</dbReference>
<dbReference type="CDD" id="cd01065">
    <property type="entry name" value="NAD_bind_Shikimate_DH"/>
    <property type="match status" value="1"/>
</dbReference>